<reference evidence="1" key="1">
    <citation type="submission" date="2020-05" db="UniProtKB">
        <authorList>
            <consortium name="EnsemblMetazoa"/>
        </authorList>
    </citation>
    <scope>IDENTIFICATION</scope>
    <source>
        <strain evidence="1">TTRI</strain>
    </source>
</reference>
<name>A0A1A9UGP1_GLOAU</name>
<dbReference type="Proteomes" id="UP000078200">
    <property type="component" value="Unassembled WGS sequence"/>
</dbReference>
<dbReference type="AlphaFoldDB" id="A0A1A9UGP1"/>
<keyword evidence="2" id="KW-1185">Reference proteome</keyword>
<protein>
    <submittedName>
        <fullName evidence="1">Uncharacterized protein</fullName>
    </submittedName>
</protein>
<evidence type="ECO:0000313" key="1">
    <source>
        <dbReference type="EnsemblMetazoa" id="GAUT004267-PA"/>
    </source>
</evidence>
<accession>A0A1A9UGP1</accession>
<dbReference type="VEuPathDB" id="VectorBase:GAUT004267"/>
<proteinExistence type="predicted"/>
<dbReference type="EnsemblMetazoa" id="GAUT004267-RA">
    <property type="protein sequence ID" value="GAUT004267-PA"/>
    <property type="gene ID" value="GAUT004267"/>
</dbReference>
<organism evidence="1 2">
    <name type="scientific">Glossina austeni</name>
    <name type="common">Savannah tsetse fly</name>
    <dbReference type="NCBI Taxonomy" id="7395"/>
    <lineage>
        <taxon>Eukaryota</taxon>
        <taxon>Metazoa</taxon>
        <taxon>Ecdysozoa</taxon>
        <taxon>Arthropoda</taxon>
        <taxon>Hexapoda</taxon>
        <taxon>Insecta</taxon>
        <taxon>Pterygota</taxon>
        <taxon>Neoptera</taxon>
        <taxon>Endopterygota</taxon>
        <taxon>Diptera</taxon>
        <taxon>Brachycera</taxon>
        <taxon>Muscomorpha</taxon>
        <taxon>Hippoboscoidea</taxon>
        <taxon>Glossinidae</taxon>
        <taxon>Glossina</taxon>
    </lineage>
</organism>
<evidence type="ECO:0000313" key="2">
    <source>
        <dbReference type="Proteomes" id="UP000078200"/>
    </source>
</evidence>
<sequence>MHEIVPSINLVKPPQLTEANVLCHKTREVGIKSSIKSKSKSPILKVFGGAFEDLSTAGPATHNIYVKGIIKHVLVIGCNEIDKINASLYGKQTNEQIHSNFVQNVSSKNSQTRLLG</sequence>